<comment type="subcellular location">
    <subcellularLocation>
        <location evidence="2">Endoplasmic reticulum</location>
    </subcellularLocation>
    <subcellularLocation>
        <location evidence="3">Membrane</location>
    </subcellularLocation>
    <subcellularLocation>
        <location evidence="1">Mitochondrion</location>
    </subcellularLocation>
</comment>
<dbReference type="EMBL" id="JAAWVO010069728">
    <property type="protein sequence ID" value="MBN3324235.1"/>
    <property type="molecule type" value="Genomic_DNA"/>
</dbReference>
<keyword evidence="5" id="KW-0496">Mitochondrion</keyword>
<dbReference type="InterPro" id="IPR029058">
    <property type="entry name" value="AB_hydrolase_fold"/>
</dbReference>
<dbReference type="SUPFAM" id="SSF53474">
    <property type="entry name" value="alpha/beta-Hydrolases"/>
    <property type="match status" value="1"/>
</dbReference>
<evidence type="ECO:0000256" key="1">
    <source>
        <dbReference type="ARBA" id="ARBA00004173"/>
    </source>
</evidence>
<organism evidence="7 8">
    <name type="scientific">Atractosteus spatula</name>
    <name type="common">Alligator gar</name>
    <name type="synonym">Lepisosteus spatula</name>
    <dbReference type="NCBI Taxonomy" id="7917"/>
    <lineage>
        <taxon>Eukaryota</taxon>
        <taxon>Metazoa</taxon>
        <taxon>Chordata</taxon>
        <taxon>Craniata</taxon>
        <taxon>Vertebrata</taxon>
        <taxon>Euteleostomi</taxon>
        <taxon>Actinopterygii</taxon>
        <taxon>Neopterygii</taxon>
        <taxon>Holostei</taxon>
        <taxon>Semionotiformes</taxon>
        <taxon>Lepisosteidae</taxon>
        <taxon>Atractosteus</taxon>
    </lineage>
</organism>
<keyword evidence="4" id="KW-0256">Endoplasmic reticulum</keyword>
<dbReference type="PANTHER" id="PTHR48182:SF2">
    <property type="entry name" value="PROTEIN SERAC1"/>
    <property type="match status" value="1"/>
</dbReference>
<name>A0A8J7P4V6_ATRSP</name>
<comment type="caution">
    <text evidence="7">The sequence shown here is derived from an EMBL/GenBank/DDBJ whole genome shotgun (WGS) entry which is preliminary data.</text>
</comment>
<evidence type="ECO:0000256" key="5">
    <source>
        <dbReference type="ARBA" id="ARBA00023128"/>
    </source>
</evidence>
<dbReference type="PANTHER" id="PTHR48182">
    <property type="entry name" value="PROTEIN SERAC1"/>
    <property type="match status" value="1"/>
</dbReference>
<dbReference type="InterPro" id="IPR052374">
    <property type="entry name" value="SERAC1"/>
</dbReference>
<gene>
    <name evidence="7" type="primary">Serac1</name>
    <name evidence="7" type="ORF">GTO95_0017947</name>
</gene>
<reference evidence="7" key="1">
    <citation type="journal article" date="2021" name="Cell">
        <title>Tracing the genetic footprints of vertebrate landing in non-teleost ray-finned fishes.</title>
        <authorList>
            <person name="Bi X."/>
            <person name="Wang K."/>
            <person name="Yang L."/>
            <person name="Pan H."/>
            <person name="Jiang H."/>
            <person name="Wei Q."/>
            <person name="Fang M."/>
            <person name="Yu H."/>
            <person name="Zhu C."/>
            <person name="Cai Y."/>
            <person name="He Y."/>
            <person name="Gan X."/>
            <person name="Zeng H."/>
            <person name="Yu D."/>
            <person name="Zhu Y."/>
            <person name="Jiang H."/>
            <person name="Qiu Q."/>
            <person name="Yang H."/>
            <person name="Zhang Y.E."/>
            <person name="Wang W."/>
            <person name="Zhu M."/>
            <person name="He S."/>
            <person name="Zhang G."/>
        </authorList>
    </citation>
    <scope>NUCLEOTIDE SEQUENCE</scope>
    <source>
        <strain evidence="7">Allg_001</strain>
    </source>
</reference>
<sequence length="157" mass="17678">MGGLLVKQMLLDALKDPDMQSLIKNTQGIMFYSVPHHGTSIAEYSVTVKYLLFPSVEVKELSKDSPALNELNDRFLCMAKDRKFKILSFAETLPTSIGPMVKMHVVPVQSADLGIGDLIQVDVDHLNICKPEKKDSFLYKRSLQFIRDALESYINNS</sequence>
<dbReference type="GO" id="GO:0005783">
    <property type="term" value="C:endoplasmic reticulum"/>
    <property type="evidence" value="ECO:0007669"/>
    <property type="project" value="UniProtKB-SubCell"/>
</dbReference>
<dbReference type="AlphaFoldDB" id="A0A8J7P4V6"/>
<dbReference type="GO" id="GO:0016020">
    <property type="term" value="C:membrane"/>
    <property type="evidence" value="ECO:0007669"/>
    <property type="project" value="UniProtKB-SubCell"/>
</dbReference>
<keyword evidence="8" id="KW-1185">Reference proteome</keyword>
<evidence type="ECO:0000313" key="8">
    <source>
        <dbReference type="Proteomes" id="UP000736164"/>
    </source>
</evidence>
<evidence type="ECO:0000313" key="7">
    <source>
        <dbReference type="EMBL" id="MBN3324235.1"/>
    </source>
</evidence>
<protein>
    <submittedName>
        <fullName evidence="7">SRAC1 protein</fullName>
    </submittedName>
</protein>
<proteinExistence type="predicted"/>
<evidence type="ECO:0000256" key="4">
    <source>
        <dbReference type="ARBA" id="ARBA00022824"/>
    </source>
</evidence>
<accession>A0A8J7P4V6</accession>
<evidence type="ECO:0000256" key="3">
    <source>
        <dbReference type="ARBA" id="ARBA00004370"/>
    </source>
</evidence>
<evidence type="ECO:0000256" key="2">
    <source>
        <dbReference type="ARBA" id="ARBA00004240"/>
    </source>
</evidence>
<dbReference type="GO" id="GO:0005739">
    <property type="term" value="C:mitochondrion"/>
    <property type="evidence" value="ECO:0007669"/>
    <property type="project" value="UniProtKB-SubCell"/>
</dbReference>
<dbReference type="Proteomes" id="UP000736164">
    <property type="component" value="Unassembled WGS sequence"/>
</dbReference>
<feature type="non-terminal residue" evidence="7">
    <location>
        <position position="157"/>
    </location>
</feature>
<keyword evidence="6" id="KW-0472">Membrane</keyword>
<feature type="non-terminal residue" evidence="7">
    <location>
        <position position="1"/>
    </location>
</feature>
<evidence type="ECO:0000256" key="6">
    <source>
        <dbReference type="ARBA" id="ARBA00023136"/>
    </source>
</evidence>